<dbReference type="GO" id="GO:0102810">
    <property type="term" value="F:glutarate-semialdehyde dehydrogenase (NADP+) activity"/>
    <property type="evidence" value="ECO:0007669"/>
    <property type="project" value="UniProtKB-EC"/>
</dbReference>
<feature type="domain" description="Aldehyde dehydrogenase" evidence="4">
    <location>
        <begin position="23"/>
        <end position="483"/>
    </location>
</feature>
<comment type="similarity">
    <text evidence="3">Belongs to the aldehyde dehydrogenase family.</text>
</comment>
<dbReference type="PANTHER" id="PTHR43353:SF5">
    <property type="entry name" value="SUCCINATE-SEMIALDEHYDE DEHYDROGENASE, MITOCHONDRIAL"/>
    <property type="match status" value="1"/>
</dbReference>
<accession>A0ABU1UK59</accession>
<dbReference type="InterPro" id="IPR050740">
    <property type="entry name" value="Aldehyde_DH_Superfamily"/>
</dbReference>
<dbReference type="EC" id="1.2.1.79" evidence="5"/>
<dbReference type="CDD" id="cd07103">
    <property type="entry name" value="ALDH_F5_SSADH_GabD"/>
    <property type="match status" value="1"/>
</dbReference>
<sequence length="487" mass="51722">MTASDEKKVLGTVHPQLFIGGDWRDAEGGKTFGVEDPSTGANLIDVADASVADGKAAIDAAVAVQDEWAATAPRDRGEILRGAFELITEQVDELALLMTLEMGKPIKESKAEIAYASEFFRWFAEEAVRISGRYSVAPNGATRLLTLKQPVGPCLMITPWNFPMAMGTRKIGPAIAAGCTMVVKPAALTPLSMLRLGDILAEAGLPKGVLNIVTTTNTGPVMEPIIRDPRLRKLTFTGSTEVGRTLIAQSAEGILRVSMELGGNAPFLVFDDADLDKAVDGAMLAKMRNIGEACTAANRFIVHESVAEEFSTKLSARMAALTVGRGTDDGIDVGPLVEAKQRDKVAELVDDAVGKGAKALTGGTALEGDGYFYPPTVLTQVPDSARLRTEEIFGPVAPIFTFTDEAEALRMANDTEYGLVAYAFTQDYACAMRVYEALDTGMVGINQGIVSNPAAPFGGMKSSGFGREGGTEGIEEYLETKYVGLAF</sequence>
<dbReference type="InterPro" id="IPR016163">
    <property type="entry name" value="Ald_DH_C"/>
</dbReference>
<proteinExistence type="inferred from homology"/>
<keyword evidence="1 3" id="KW-0560">Oxidoreductase</keyword>
<dbReference type="Proteomes" id="UP001257739">
    <property type="component" value="Unassembled WGS sequence"/>
</dbReference>
<dbReference type="EMBL" id="JAVDWH010000001">
    <property type="protein sequence ID" value="MDR7085563.1"/>
    <property type="molecule type" value="Genomic_DNA"/>
</dbReference>
<gene>
    <name evidence="5" type="ORF">J2X11_000402</name>
</gene>
<reference evidence="5 6" key="1">
    <citation type="submission" date="2023-07" db="EMBL/GenBank/DDBJ databases">
        <title>Sorghum-associated microbial communities from plants grown in Nebraska, USA.</title>
        <authorList>
            <person name="Schachtman D."/>
        </authorList>
    </citation>
    <scope>NUCLEOTIDE SEQUENCE [LARGE SCALE GENOMIC DNA]</scope>
    <source>
        <strain evidence="5 6">BE248</strain>
    </source>
</reference>
<organism evidence="5 6">
    <name type="scientific">Aeromicrobium panaciterrae</name>
    <dbReference type="NCBI Taxonomy" id="363861"/>
    <lineage>
        <taxon>Bacteria</taxon>
        <taxon>Bacillati</taxon>
        <taxon>Actinomycetota</taxon>
        <taxon>Actinomycetes</taxon>
        <taxon>Propionibacteriales</taxon>
        <taxon>Nocardioidaceae</taxon>
        <taxon>Aeromicrobium</taxon>
    </lineage>
</organism>
<dbReference type="PANTHER" id="PTHR43353">
    <property type="entry name" value="SUCCINATE-SEMIALDEHYDE DEHYDROGENASE, MITOCHONDRIAL"/>
    <property type="match status" value="1"/>
</dbReference>
<evidence type="ECO:0000313" key="6">
    <source>
        <dbReference type="Proteomes" id="UP001257739"/>
    </source>
</evidence>
<dbReference type="InterPro" id="IPR016161">
    <property type="entry name" value="Ald_DH/histidinol_DH"/>
</dbReference>
<dbReference type="SUPFAM" id="SSF53720">
    <property type="entry name" value="ALDH-like"/>
    <property type="match status" value="1"/>
</dbReference>
<evidence type="ECO:0000313" key="5">
    <source>
        <dbReference type="EMBL" id="MDR7085563.1"/>
    </source>
</evidence>
<evidence type="ECO:0000256" key="1">
    <source>
        <dbReference type="ARBA" id="ARBA00023002"/>
    </source>
</evidence>
<dbReference type="EC" id="1.2.1.16" evidence="5"/>
<evidence type="ECO:0000256" key="3">
    <source>
        <dbReference type="RuleBase" id="RU003345"/>
    </source>
</evidence>
<dbReference type="InterPro" id="IPR015590">
    <property type="entry name" value="Aldehyde_DH_dom"/>
</dbReference>
<dbReference type="EC" id="1.2.1.20" evidence="5"/>
<dbReference type="InterPro" id="IPR029510">
    <property type="entry name" value="Ald_DH_CS_GLU"/>
</dbReference>
<protein>
    <submittedName>
        <fullName evidence="5">Succinate-semialdehyde dehydrogenase/glutarate-semialdehyde dehydrogenase</fullName>
        <ecNumber evidence="5">1.2.1.16</ecNumber>
        <ecNumber evidence="5">1.2.1.20</ecNumber>
        <ecNumber evidence="5">1.2.1.79</ecNumber>
    </submittedName>
</protein>
<evidence type="ECO:0000259" key="4">
    <source>
        <dbReference type="Pfam" id="PF00171"/>
    </source>
</evidence>
<dbReference type="Gene3D" id="3.40.309.10">
    <property type="entry name" value="Aldehyde Dehydrogenase, Chain A, domain 2"/>
    <property type="match status" value="1"/>
</dbReference>
<feature type="active site" evidence="2">
    <location>
        <position position="260"/>
    </location>
</feature>
<comment type="caution">
    <text evidence="5">The sequence shown here is derived from an EMBL/GenBank/DDBJ whole genome shotgun (WGS) entry which is preliminary data.</text>
</comment>
<evidence type="ECO:0000256" key="2">
    <source>
        <dbReference type="PROSITE-ProRule" id="PRU10007"/>
    </source>
</evidence>
<dbReference type="Pfam" id="PF00171">
    <property type="entry name" value="Aldedh"/>
    <property type="match status" value="1"/>
</dbReference>
<keyword evidence="6" id="KW-1185">Reference proteome</keyword>
<dbReference type="RefSeq" id="WP_309966112.1">
    <property type="nucleotide sequence ID" value="NZ_JAVDWH010000001.1"/>
</dbReference>
<dbReference type="GO" id="GO:0036243">
    <property type="term" value="F:succinate-semialdehyde dehydrogenase (NADP+) activity"/>
    <property type="evidence" value="ECO:0007669"/>
    <property type="project" value="UniProtKB-EC"/>
</dbReference>
<dbReference type="InterPro" id="IPR016162">
    <property type="entry name" value="Ald_DH_N"/>
</dbReference>
<dbReference type="Gene3D" id="3.40.605.10">
    <property type="entry name" value="Aldehyde Dehydrogenase, Chain A, domain 1"/>
    <property type="match status" value="1"/>
</dbReference>
<dbReference type="PROSITE" id="PS00687">
    <property type="entry name" value="ALDEHYDE_DEHYDR_GLU"/>
    <property type="match status" value="1"/>
</dbReference>
<name>A0ABU1UK59_9ACTN</name>